<keyword evidence="16" id="KW-0573">Peptidoglycan synthesis</keyword>
<accession>C4Z4M3</accession>
<dbReference type="InterPro" id="IPR023346">
    <property type="entry name" value="Lysozyme-like_dom_sf"/>
</dbReference>
<dbReference type="RefSeq" id="WP_012740144.1">
    <property type="nucleotide sequence ID" value="NC_012778.1"/>
</dbReference>
<keyword evidence="20" id="KW-0511">Multifunctional enzyme</keyword>
<dbReference type="GO" id="GO:0008955">
    <property type="term" value="F:peptidoglycan glycosyltransferase activity"/>
    <property type="evidence" value="ECO:0007669"/>
    <property type="project" value="UniProtKB-EC"/>
</dbReference>
<evidence type="ECO:0000256" key="1">
    <source>
        <dbReference type="ARBA" id="ARBA00002624"/>
    </source>
</evidence>
<evidence type="ECO:0000256" key="24">
    <source>
        <dbReference type="ARBA" id="ARBA00049902"/>
    </source>
</evidence>
<evidence type="ECO:0000256" key="4">
    <source>
        <dbReference type="ARBA" id="ARBA00007090"/>
    </source>
</evidence>
<dbReference type="Proteomes" id="UP000001476">
    <property type="component" value="Chromosome"/>
</dbReference>
<evidence type="ECO:0000256" key="19">
    <source>
        <dbReference type="ARBA" id="ARBA00023251"/>
    </source>
</evidence>
<dbReference type="GO" id="GO:0009252">
    <property type="term" value="P:peptidoglycan biosynthetic process"/>
    <property type="evidence" value="ECO:0007669"/>
    <property type="project" value="UniProtKB-UniPathway"/>
</dbReference>
<keyword evidence="13" id="KW-0378">Hydrolase</keyword>
<evidence type="ECO:0000256" key="14">
    <source>
        <dbReference type="ARBA" id="ARBA00022960"/>
    </source>
</evidence>
<keyword evidence="9" id="KW-0645">Protease</keyword>
<comment type="similarity">
    <text evidence="5">In the N-terminal section; belongs to the glycosyltransferase 51 family.</text>
</comment>
<feature type="compositionally biased region" description="Polar residues" evidence="26">
    <location>
        <begin position="709"/>
        <end position="726"/>
    </location>
</feature>
<gene>
    <name evidence="29" type="ordered locus">EUBELI_01923</name>
</gene>
<dbReference type="InterPro" id="IPR050396">
    <property type="entry name" value="Glycosyltr_51/Transpeptidase"/>
</dbReference>
<feature type="compositionally biased region" description="Polar residues" evidence="26">
    <location>
        <begin position="690"/>
        <end position="701"/>
    </location>
</feature>
<evidence type="ECO:0000256" key="12">
    <source>
        <dbReference type="ARBA" id="ARBA00022692"/>
    </source>
</evidence>
<evidence type="ECO:0000256" key="26">
    <source>
        <dbReference type="SAM" id="MobiDB-lite"/>
    </source>
</evidence>
<dbReference type="Pfam" id="PF00905">
    <property type="entry name" value="Transpeptidase"/>
    <property type="match status" value="1"/>
</dbReference>
<sequence length="740" mass="83446">MAKKRLSKKKRRRRLIRRIILLVFLLGIATGLLLFLPKIIRVISLAQDAKTMVNESSVSTFMESGTTVIYDADGNELCTMRESKDMYYVGIEDIPDTLEQAFIVMEDKDFYKHKGIDFKAIIRAVIANTENDEIVQGASTITQQLAKNIFLTQEVTWERKVKEIFVARDIEKKYSKEQILEFYLNNIYFSNGYYGVGAAAKGYFGKEVKDLTLSEQAFIAAIPNNPTRYNPLTNFDNTVERRDNILARLYNEDIINSMNYYTALDSQVELSRQPVSSRNNSVETYARHCATEGMMQAGGFIFRTNFINDDDYDQYKKLYEESYTMYQQKLLSGGYSVYTSIDMNIQKKLQSAVDDNLDSYTSMKDGIYEMQAAATCIDNMTGNVVAIVGSRSQELEGYTLNRAYQSYRQPGSSIKPILDYIPYLQKGNTPDTIVSDEYIQDGPKNADGTYMGNITLRTAVSLSRNTVAWNVLKEITPKVGSSYLLNQGFHKIWMDKDYNAIAIGGFTYGVSTEEMAGAYTTIVNDGKYRRVTCIVSIYDNRGKLVLDTSNREENIYDSESCRMMTDMLKTVVTEGTGRGAAPENAIVAGKTGTTNSNYDSWFCGYSAYYTLAVWQGYDYPASIPQNATLKIFRQFMEQAHNGLAKKDFPKYSHKENQEETQTETQTETQSVTQTQTETQSVTQTQNSSSHHYTQASSQMETGTVRDNDATASTKQDSTAAGNNSGTDRPAETKNDAAIRN</sequence>
<keyword evidence="17" id="KW-1133">Transmembrane helix</keyword>
<dbReference type="AlphaFoldDB" id="C4Z4M3"/>
<keyword evidence="14" id="KW-0133">Cell shape</keyword>
<evidence type="ECO:0000256" key="17">
    <source>
        <dbReference type="ARBA" id="ARBA00022989"/>
    </source>
</evidence>
<dbReference type="SUPFAM" id="SSF56601">
    <property type="entry name" value="beta-lactamase/transpeptidase-like"/>
    <property type="match status" value="1"/>
</dbReference>
<evidence type="ECO:0000256" key="21">
    <source>
        <dbReference type="ARBA" id="ARBA00023316"/>
    </source>
</evidence>
<evidence type="ECO:0000256" key="6">
    <source>
        <dbReference type="ARBA" id="ARBA00012448"/>
    </source>
</evidence>
<dbReference type="KEGG" id="eel:EUBELI_01923"/>
<dbReference type="Gene3D" id="3.40.710.10">
    <property type="entry name" value="DD-peptidase/beta-lactamase superfamily"/>
    <property type="match status" value="1"/>
</dbReference>
<feature type="domain" description="Glycosyl transferase family 51" evidence="28">
    <location>
        <begin position="75"/>
        <end position="249"/>
    </location>
</feature>
<feature type="compositionally biased region" description="Basic and acidic residues" evidence="26">
    <location>
        <begin position="644"/>
        <end position="657"/>
    </location>
</feature>
<feature type="region of interest" description="Disordered" evidence="26">
    <location>
        <begin position="644"/>
        <end position="740"/>
    </location>
</feature>
<evidence type="ECO:0000256" key="18">
    <source>
        <dbReference type="ARBA" id="ARBA00023136"/>
    </source>
</evidence>
<dbReference type="STRING" id="515620.EUBELI_01923"/>
<dbReference type="InterPro" id="IPR001264">
    <property type="entry name" value="Glyco_trans_51"/>
</dbReference>
<dbReference type="NCBIfam" id="TIGR02074">
    <property type="entry name" value="PBP_1a_fam"/>
    <property type="match status" value="1"/>
</dbReference>
<dbReference type="SUPFAM" id="SSF53955">
    <property type="entry name" value="Lysozyme-like"/>
    <property type="match status" value="1"/>
</dbReference>
<dbReference type="GO" id="GO:0046677">
    <property type="term" value="P:response to antibiotic"/>
    <property type="evidence" value="ECO:0007669"/>
    <property type="project" value="UniProtKB-KW"/>
</dbReference>
<evidence type="ECO:0000256" key="16">
    <source>
        <dbReference type="ARBA" id="ARBA00022984"/>
    </source>
</evidence>
<keyword evidence="10" id="KW-0328">Glycosyltransferase</keyword>
<comment type="subcellular location">
    <subcellularLocation>
        <location evidence="2">Cell membrane</location>
        <topology evidence="2">Single-pass type II membrane protein</topology>
    </subcellularLocation>
</comment>
<organism evidence="29 30">
    <name type="scientific">Lachnospira eligens (strain ATCC 27750 / DSM 3376 / VPI C15-48 / C15-B4)</name>
    <name type="common">Eubacterium eligens</name>
    <dbReference type="NCBI Taxonomy" id="515620"/>
    <lineage>
        <taxon>Bacteria</taxon>
        <taxon>Bacillati</taxon>
        <taxon>Bacillota</taxon>
        <taxon>Clostridia</taxon>
        <taxon>Lachnospirales</taxon>
        <taxon>Lachnospiraceae</taxon>
        <taxon>Lachnospira</taxon>
    </lineage>
</organism>
<dbReference type="Gene3D" id="1.10.3810.10">
    <property type="entry name" value="Biosynthetic peptidoglycan transglycosylase-like"/>
    <property type="match status" value="1"/>
</dbReference>
<proteinExistence type="inferred from homology"/>
<dbReference type="GO" id="GO:0005886">
    <property type="term" value="C:plasma membrane"/>
    <property type="evidence" value="ECO:0007669"/>
    <property type="project" value="UniProtKB-SubCell"/>
</dbReference>
<keyword evidence="21" id="KW-0961">Cell wall biogenesis/degradation</keyword>
<dbReference type="InterPro" id="IPR036950">
    <property type="entry name" value="PBP_transglycosylase"/>
</dbReference>
<keyword evidence="18" id="KW-0472">Membrane</keyword>
<dbReference type="GeneID" id="41356570"/>
<dbReference type="eggNOG" id="COG0744">
    <property type="taxonomic scope" value="Bacteria"/>
</dbReference>
<evidence type="ECO:0000259" key="27">
    <source>
        <dbReference type="Pfam" id="PF00905"/>
    </source>
</evidence>
<dbReference type="EC" id="3.4.16.4" evidence="6"/>
<evidence type="ECO:0000256" key="20">
    <source>
        <dbReference type="ARBA" id="ARBA00023268"/>
    </source>
</evidence>
<evidence type="ECO:0000259" key="28">
    <source>
        <dbReference type="Pfam" id="PF00912"/>
    </source>
</evidence>
<dbReference type="EC" id="2.4.99.28" evidence="23"/>
<evidence type="ECO:0000313" key="29">
    <source>
        <dbReference type="EMBL" id="ACR72912.1"/>
    </source>
</evidence>
<dbReference type="GO" id="GO:0006508">
    <property type="term" value="P:proteolysis"/>
    <property type="evidence" value="ECO:0007669"/>
    <property type="project" value="UniProtKB-KW"/>
</dbReference>
<dbReference type="Pfam" id="PF00912">
    <property type="entry name" value="Transgly"/>
    <property type="match status" value="1"/>
</dbReference>
<keyword evidence="11" id="KW-0808">Transferase</keyword>
<dbReference type="PANTHER" id="PTHR32282">
    <property type="entry name" value="BINDING PROTEIN TRANSPEPTIDASE, PUTATIVE-RELATED"/>
    <property type="match status" value="1"/>
</dbReference>
<evidence type="ECO:0000256" key="3">
    <source>
        <dbReference type="ARBA" id="ARBA00004752"/>
    </source>
</evidence>
<comment type="similarity">
    <text evidence="4">In the C-terminal section; belongs to the transpeptidase family.</text>
</comment>
<evidence type="ECO:0000256" key="22">
    <source>
        <dbReference type="ARBA" id="ARBA00034000"/>
    </source>
</evidence>
<evidence type="ECO:0000256" key="8">
    <source>
        <dbReference type="ARBA" id="ARBA00022645"/>
    </source>
</evidence>
<evidence type="ECO:0000256" key="9">
    <source>
        <dbReference type="ARBA" id="ARBA00022670"/>
    </source>
</evidence>
<evidence type="ECO:0000256" key="15">
    <source>
        <dbReference type="ARBA" id="ARBA00022968"/>
    </source>
</evidence>
<evidence type="ECO:0000256" key="13">
    <source>
        <dbReference type="ARBA" id="ARBA00022801"/>
    </source>
</evidence>
<feature type="compositionally biased region" description="Basic and acidic residues" evidence="26">
    <location>
        <begin position="728"/>
        <end position="740"/>
    </location>
</feature>
<evidence type="ECO:0000256" key="11">
    <source>
        <dbReference type="ARBA" id="ARBA00022679"/>
    </source>
</evidence>
<evidence type="ECO:0000256" key="7">
    <source>
        <dbReference type="ARBA" id="ARBA00018638"/>
    </source>
</evidence>
<keyword evidence="12" id="KW-0812">Transmembrane</keyword>
<evidence type="ECO:0000256" key="25">
    <source>
        <dbReference type="ARBA" id="ARBA00060592"/>
    </source>
</evidence>
<dbReference type="HOGENOM" id="CLU_006354_2_2_9"/>
<comment type="function">
    <text evidence="1">Cell wall formation. Synthesis of cross-linked peptidoglycan from the lipid intermediates. The enzyme has a penicillin-insensitive transglycosylase N-terminal domain (formation of linear glycan strands) and a penicillin-sensitive transpeptidase C-terminal domain (cross-linking of the peptide subunits).</text>
</comment>
<dbReference type="InterPro" id="IPR012338">
    <property type="entry name" value="Beta-lactam/transpept-like"/>
</dbReference>
<evidence type="ECO:0000256" key="5">
    <source>
        <dbReference type="ARBA" id="ARBA00007739"/>
    </source>
</evidence>
<keyword evidence="8" id="KW-0121">Carboxypeptidase</keyword>
<dbReference type="GO" id="GO:0008658">
    <property type="term" value="F:penicillin binding"/>
    <property type="evidence" value="ECO:0007669"/>
    <property type="project" value="InterPro"/>
</dbReference>
<keyword evidence="15" id="KW-0735">Signal-anchor</keyword>
<dbReference type="GO" id="GO:0071555">
    <property type="term" value="P:cell wall organization"/>
    <property type="evidence" value="ECO:0007669"/>
    <property type="project" value="UniProtKB-KW"/>
</dbReference>
<dbReference type="GO" id="GO:0009002">
    <property type="term" value="F:serine-type D-Ala-D-Ala carboxypeptidase activity"/>
    <property type="evidence" value="ECO:0007669"/>
    <property type="project" value="UniProtKB-EC"/>
</dbReference>
<comment type="catalytic activity">
    <reaction evidence="24">
        <text>[GlcNAc-(1-&gt;4)-Mur2Ac(oyl-L-Ala-gamma-D-Glu-L-Lys-D-Ala-D-Ala)](n)-di-trans,octa-cis-undecaprenyl diphosphate + beta-D-GlcNAc-(1-&gt;4)-Mur2Ac(oyl-L-Ala-gamma-D-Glu-L-Lys-D-Ala-D-Ala)-di-trans,octa-cis-undecaprenyl diphosphate = [GlcNAc-(1-&gt;4)-Mur2Ac(oyl-L-Ala-gamma-D-Glu-L-Lys-D-Ala-D-Ala)](n+1)-di-trans,octa-cis-undecaprenyl diphosphate + di-trans,octa-cis-undecaprenyl diphosphate + H(+)</text>
        <dbReference type="Rhea" id="RHEA:23708"/>
        <dbReference type="Rhea" id="RHEA-COMP:9602"/>
        <dbReference type="Rhea" id="RHEA-COMP:9603"/>
        <dbReference type="ChEBI" id="CHEBI:15378"/>
        <dbReference type="ChEBI" id="CHEBI:58405"/>
        <dbReference type="ChEBI" id="CHEBI:60033"/>
        <dbReference type="ChEBI" id="CHEBI:78435"/>
        <dbReference type="EC" id="2.4.99.28"/>
    </reaction>
</comment>
<feature type="compositionally biased region" description="Low complexity" evidence="26">
    <location>
        <begin position="662"/>
        <end position="689"/>
    </location>
</feature>
<dbReference type="GO" id="GO:0008360">
    <property type="term" value="P:regulation of cell shape"/>
    <property type="evidence" value="ECO:0007669"/>
    <property type="project" value="UniProtKB-KW"/>
</dbReference>
<dbReference type="FunFam" id="1.10.3810.10:FF:000001">
    <property type="entry name" value="Penicillin-binding protein 1A"/>
    <property type="match status" value="1"/>
</dbReference>
<evidence type="ECO:0000256" key="10">
    <source>
        <dbReference type="ARBA" id="ARBA00022676"/>
    </source>
</evidence>
<name>C4Z4M3_LACE2</name>
<keyword evidence="19" id="KW-0046">Antibiotic resistance</keyword>
<comment type="pathway">
    <text evidence="25">Glycan biosynthesis.</text>
</comment>
<dbReference type="InterPro" id="IPR001460">
    <property type="entry name" value="PCN-bd_Tpept"/>
</dbReference>
<keyword evidence="30" id="KW-1185">Reference proteome</keyword>
<evidence type="ECO:0000256" key="2">
    <source>
        <dbReference type="ARBA" id="ARBA00004401"/>
    </source>
</evidence>
<evidence type="ECO:0000256" key="23">
    <source>
        <dbReference type="ARBA" id="ARBA00044770"/>
    </source>
</evidence>
<feature type="domain" description="Penicillin-binding protein transpeptidase" evidence="27">
    <location>
        <begin position="373"/>
        <end position="607"/>
    </location>
</feature>
<dbReference type="UniPathway" id="UPA00219"/>
<dbReference type="PANTHER" id="PTHR32282:SF33">
    <property type="entry name" value="PEPTIDOGLYCAN GLYCOSYLTRANSFERASE"/>
    <property type="match status" value="1"/>
</dbReference>
<comment type="catalytic activity">
    <reaction evidence="22">
        <text>Preferential cleavage: (Ac)2-L-Lys-D-Ala-|-D-Ala. Also transpeptidation of peptidyl-alanyl moieties that are N-acyl substituents of D-alanine.</text>
        <dbReference type="EC" id="3.4.16.4"/>
    </reaction>
</comment>
<dbReference type="CAZy" id="GT51">
    <property type="family name" value="Glycosyltransferase Family 51"/>
</dbReference>
<comment type="pathway">
    <text evidence="3">Cell wall biogenesis; peptidoglycan biosynthesis.</text>
</comment>
<protein>
    <recommendedName>
        <fullName evidence="7">Penicillin-binding protein 1A</fullName>
        <ecNumber evidence="23">2.4.99.28</ecNumber>
        <ecNumber evidence="6">3.4.16.4</ecNumber>
    </recommendedName>
</protein>
<evidence type="ECO:0000313" key="30">
    <source>
        <dbReference type="Proteomes" id="UP000001476"/>
    </source>
</evidence>
<reference evidence="29 30" key="1">
    <citation type="journal article" date="2009" name="Proc. Natl. Acad. Sci. U.S.A.">
        <title>Characterizing a model human gut microbiota composed of members of its two dominant bacterial phyla.</title>
        <authorList>
            <person name="Mahowald M.A."/>
            <person name="Rey F.E."/>
            <person name="Seedorf H."/>
            <person name="Turnbaugh P.J."/>
            <person name="Fulton R.S."/>
            <person name="Wollam A."/>
            <person name="Shah N."/>
            <person name="Wang C."/>
            <person name="Magrini V."/>
            <person name="Wilson R.K."/>
            <person name="Cantarel B.L."/>
            <person name="Coutinho P.M."/>
            <person name="Henrissat B."/>
            <person name="Crock L.W."/>
            <person name="Russell A."/>
            <person name="Verberkmoes N.C."/>
            <person name="Hettich R.L."/>
            <person name="Gordon J.I."/>
        </authorList>
    </citation>
    <scope>NUCLEOTIDE SEQUENCE [LARGE SCALE GENOMIC DNA]</scope>
    <source>
        <strain evidence="30">ATCC 27750 / DSM 3376 / VPI C15-48 / C15-B4</strain>
    </source>
</reference>
<dbReference type="EMBL" id="CP001104">
    <property type="protein sequence ID" value="ACR72912.1"/>
    <property type="molecule type" value="Genomic_DNA"/>
</dbReference>